<evidence type="ECO:0000259" key="8">
    <source>
        <dbReference type="PROSITE" id="PS50113"/>
    </source>
</evidence>
<dbReference type="InterPro" id="IPR005467">
    <property type="entry name" value="His_kinase_dom"/>
</dbReference>
<dbReference type="RefSeq" id="WP_135757190.1">
    <property type="nucleotide sequence ID" value="NZ_RQHS01000018.1"/>
</dbReference>
<evidence type="ECO:0000256" key="3">
    <source>
        <dbReference type="ARBA" id="ARBA00022553"/>
    </source>
</evidence>
<dbReference type="Pfam" id="PF08447">
    <property type="entry name" value="PAS_3"/>
    <property type="match status" value="1"/>
</dbReference>
<dbReference type="SUPFAM" id="SSF55874">
    <property type="entry name" value="ATPase domain of HSP90 chaperone/DNA topoisomerase II/histidine kinase"/>
    <property type="match status" value="1"/>
</dbReference>
<evidence type="ECO:0000313" key="9">
    <source>
        <dbReference type="EMBL" id="TGM98616.1"/>
    </source>
</evidence>
<dbReference type="SUPFAM" id="SSF55785">
    <property type="entry name" value="PYP-like sensor domain (PAS domain)"/>
    <property type="match status" value="4"/>
</dbReference>
<dbReference type="SMART" id="SM00387">
    <property type="entry name" value="HATPase_c"/>
    <property type="match status" value="1"/>
</dbReference>
<sequence length="743" mass="84410">MGSPSTILSDPSPGNPKSLLDYILSNSPIVLFSADEAGLINFASGKALDMLGLDSSAFTGTNFIQHEWNAEIREEDGTIRRLEQTDALKLVLSGKEISAETIFLGRHFSVRISPAIGEDGKIRGIVGVSLDITDRRIAEDILEKRTIDFETLIGVLPVVVFSISPEGRIILADGKGLERLRINPKEVVGKTIFERAVNRPEVLEAFSKALQGEESIYHTDQNDLLLETRMYPRIGKNGRIQEILGIVYDISDRKEYENRIRKNEEKYRNLFQNNPQIMFVFERTSLKILAVNQTAIQTYGYSEKEFLESSVEMLRLPEERELMIEKIKYLKPGQNFFQEMKHLKKDGSIVYLDIVSSPIQFQETEAVLVSAMDVSERVKMTRENRFNMEVISQVNDSIIALDGDMKITYYNSYAAKMYEVEEGEFLGKHYTSLFQEDWISEENYRSAMDDWENLGASKRELIHTLRSGRKITIESNFKKINAEGYLVPGLIMVNRDISEKIESRRSLEEALQGLAKTNKELEQFAYIASHDLQEPLRTIASYLQLLERKFSEEIKPEMREFIHVSVEAAKRQQGLIESLLSYSRVGSDSVKKSKGDPNVILDEVKKDLSSVIQETGANLVLEGPFPEVYADQDQIRRLFSNLISNGIKFRSPSRAPEIRIKVKHIPGANVFSVSDNGIGMDPKYFDRIFIIFQKLHTRSEYPGTGIGLSICKKIVENHGGKIWVQSFLGKGSEFFFTLPEVLS</sequence>
<comment type="catalytic activity">
    <reaction evidence="1">
        <text>ATP + protein L-histidine = ADP + protein N-phospho-L-histidine.</text>
        <dbReference type="EC" id="2.7.13.3"/>
    </reaction>
</comment>
<keyword evidence="4" id="KW-0808">Transferase</keyword>
<dbReference type="PANTHER" id="PTHR43304:SF1">
    <property type="entry name" value="PAC DOMAIN-CONTAINING PROTEIN"/>
    <property type="match status" value="1"/>
</dbReference>
<accession>A0A4Z1AMB5</accession>
<dbReference type="InterPro" id="IPR001610">
    <property type="entry name" value="PAC"/>
</dbReference>
<dbReference type="InterPro" id="IPR003594">
    <property type="entry name" value="HATPase_dom"/>
</dbReference>
<dbReference type="CDD" id="cd00082">
    <property type="entry name" value="HisKA"/>
    <property type="match status" value="1"/>
</dbReference>
<evidence type="ECO:0000256" key="2">
    <source>
        <dbReference type="ARBA" id="ARBA00012438"/>
    </source>
</evidence>
<evidence type="ECO:0000256" key="1">
    <source>
        <dbReference type="ARBA" id="ARBA00000085"/>
    </source>
</evidence>
<dbReference type="InterPro" id="IPR013656">
    <property type="entry name" value="PAS_4"/>
</dbReference>
<dbReference type="GO" id="GO:0000155">
    <property type="term" value="F:phosphorelay sensor kinase activity"/>
    <property type="evidence" value="ECO:0007669"/>
    <property type="project" value="InterPro"/>
</dbReference>
<dbReference type="PROSITE" id="PS50112">
    <property type="entry name" value="PAS"/>
    <property type="match status" value="2"/>
</dbReference>
<evidence type="ECO:0000256" key="5">
    <source>
        <dbReference type="ARBA" id="ARBA00022777"/>
    </source>
</evidence>
<evidence type="ECO:0000259" key="6">
    <source>
        <dbReference type="PROSITE" id="PS50109"/>
    </source>
</evidence>
<feature type="domain" description="PAC" evidence="8">
    <location>
        <begin position="210"/>
        <end position="262"/>
    </location>
</feature>
<feature type="domain" description="PAS" evidence="7">
    <location>
        <begin position="383"/>
        <end position="437"/>
    </location>
</feature>
<dbReference type="NCBIfam" id="TIGR00229">
    <property type="entry name" value="sensory_box"/>
    <property type="match status" value="2"/>
</dbReference>
<dbReference type="Pfam" id="PF00512">
    <property type="entry name" value="HisKA"/>
    <property type="match status" value="1"/>
</dbReference>
<comment type="caution">
    <text evidence="9">The sequence shown here is derived from an EMBL/GenBank/DDBJ whole genome shotgun (WGS) entry which is preliminary data.</text>
</comment>
<feature type="domain" description="Histidine kinase" evidence="6">
    <location>
        <begin position="527"/>
        <end position="742"/>
    </location>
</feature>
<dbReference type="Gene3D" id="1.10.287.130">
    <property type="match status" value="1"/>
</dbReference>
<dbReference type="InterPro" id="IPR003661">
    <property type="entry name" value="HisK_dim/P_dom"/>
</dbReference>
<dbReference type="SMART" id="SM00086">
    <property type="entry name" value="PAC"/>
    <property type="match status" value="4"/>
</dbReference>
<dbReference type="SUPFAM" id="SSF47384">
    <property type="entry name" value="Homodimeric domain of signal transducing histidine kinase"/>
    <property type="match status" value="1"/>
</dbReference>
<evidence type="ECO:0000256" key="4">
    <source>
        <dbReference type="ARBA" id="ARBA00022679"/>
    </source>
</evidence>
<feature type="domain" description="PAC" evidence="8">
    <location>
        <begin position="93"/>
        <end position="144"/>
    </location>
</feature>
<dbReference type="EC" id="2.7.13.3" evidence="2"/>
<dbReference type="InterPro" id="IPR004358">
    <property type="entry name" value="Sig_transdc_His_kin-like_C"/>
</dbReference>
<gene>
    <name evidence="9" type="ORF">EHR06_11830</name>
</gene>
<organism evidence="9 10">
    <name type="scientific">Leptospira dzoumogneensis</name>
    <dbReference type="NCBI Taxonomy" id="2484904"/>
    <lineage>
        <taxon>Bacteria</taxon>
        <taxon>Pseudomonadati</taxon>
        <taxon>Spirochaetota</taxon>
        <taxon>Spirochaetia</taxon>
        <taxon>Leptospirales</taxon>
        <taxon>Leptospiraceae</taxon>
        <taxon>Leptospira</taxon>
    </lineage>
</organism>
<proteinExistence type="predicted"/>
<evidence type="ECO:0000259" key="7">
    <source>
        <dbReference type="PROSITE" id="PS50112"/>
    </source>
</evidence>
<dbReference type="SMART" id="SM00091">
    <property type="entry name" value="PAS"/>
    <property type="match status" value="4"/>
</dbReference>
<dbReference type="OrthoDB" id="340007at2"/>
<dbReference type="Pfam" id="PF08448">
    <property type="entry name" value="PAS_4"/>
    <property type="match status" value="3"/>
</dbReference>
<feature type="domain" description="PAS" evidence="7">
    <location>
        <begin position="263"/>
        <end position="334"/>
    </location>
</feature>
<keyword evidence="10" id="KW-1185">Reference proteome</keyword>
<dbReference type="InterPro" id="IPR036097">
    <property type="entry name" value="HisK_dim/P_sf"/>
</dbReference>
<dbReference type="CDD" id="cd00130">
    <property type="entry name" value="PAS"/>
    <property type="match status" value="3"/>
</dbReference>
<dbReference type="FunFam" id="3.30.565.10:FF:000006">
    <property type="entry name" value="Sensor histidine kinase WalK"/>
    <property type="match status" value="1"/>
</dbReference>
<dbReference type="Pfam" id="PF02518">
    <property type="entry name" value="HATPase_c"/>
    <property type="match status" value="1"/>
</dbReference>
<dbReference type="PROSITE" id="PS50113">
    <property type="entry name" value="PAC"/>
    <property type="match status" value="2"/>
</dbReference>
<dbReference type="PRINTS" id="PR00344">
    <property type="entry name" value="BCTRLSENSOR"/>
</dbReference>
<dbReference type="AlphaFoldDB" id="A0A4Z1AMB5"/>
<protein>
    <recommendedName>
        <fullName evidence="2">histidine kinase</fullName>
        <ecNumber evidence="2">2.7.13.3</ecNumber>
    </recommendedName>
</protein>
<dbReference type="EMBL" id="RQHS01000018">
    <property type="protein sequence ID" value="TGM98616.1"/>
    <property type="molecule type" value="Genomic_DNA"/>
</dbReference>
<name>A0A4Z1AMB5_9LEPT</name>
<reference evidence="9" key="1">
    <citation type="journal article" date="2019" name="PLoS Negl. Trop. Dis.">
        <title>Revisiting the worldwide diversity of Leptospira species in the environment.</title>
        <authorList>
            <person name="Vincent A.T."/>
            <person name="Schiettekatte O."/>
            <person name="Bourhy P."/>
            <person name="Veyrier F.J."/>
            <person name="Picardeau M."/>
        </authorList>
    </citation>
    <scope>NUCLEOTIDE SEQUENCE [LARGE SCALE GENOMIC DNA]</scope>
    <source>
        <strain evidence="9">201601113</strain>
    </source>
</reference>
<dbReference type="InterPro" id="IPR000014">
    <property type="entry name" value="PAS"/>
</dbReference>
<keyword evidence="3" id="KW-0597">Phosphoprotein</keyword>
<dbReference type="InterPro" id="IPR035965">
    <property type="entry name" value="PAS-like_dom_sf"/>
</dbReference>
<dbReference type="Gene3D" id="3.30.565.10">
    <property type="entry name" value="Histidine kinase-like ATPase, C-terminal domain"/>
    <property type="match status" value="1"/>
</dbReference>
<keyword evidence="5 9" id="KW-0418">Kinase</keyword>
<dbReference type="SMART" id="SM00388">
    <property type="entry name" value="HisKA"/>
    <property type="match status" value="1"/>
</dbReference>
<evidence type="ECO:0000313" key="10">
    <source>
        <dbReference type="Proteomes" id="UP000297241"/>
    </source>
</evidence>
<dbReference type="Gene3D" id="3.30.450.20">
    <property type="entry name" value="PAS domain"/>
    <property type="match status" value="4"/>
</dbReference>
<dbReference type="PANTHER" id="PTHR43304">
    <property type="entry name" value="PHYTOCHROME-LIKE PROTEIN CPH1"/>
    <property type="match status" value="1"/>
</dbReference>
<dbReference type="InterPro" id="IPR052162">
    <property type="entry name" value="Sensor_kinase/Photoreceptor"/>
</dbReference>
<dbReference type="Proteomes" id="UP000297241">
    <property type="component" value="Unassembled WGS sequence"/>
</dbReference>
<dbReference type="InterPro" id="IPR000700">
    <property type="entry name" value="PAS-assoc_C"/>
</dbReference>
<dbReference type="InterPro" id="IPR036890">
    <property type="entry name" value="HATPase_C_sf"/>
</dbReference>
<dbReference type="InterPro" id="IPR013655">
    <property type="entry name" value="PAS_fold_3"/>
</dbReference>
<dbReference type="PROSITE" id="PS50109">
    <property type="entry name" value="HIS_KIN"/>
    <property type="match status" value="1"/>
</dbReference>